<organism evidence="1 2">
    <name type="scientific">Camellia lanceoleosa</name>
    <dbReference type="NCBI Taxonomy" id="1840588"/>
    <lineage>
        <taxon>Eukaryota</taxon>
        <taxon>Viridiplantae</taxon>
        <taxon>Streptophyta</taxon>
        <taxon>Embryophyta</taxon>
        <taxon>Tracheophyta</taxon>
        <taxon>Spermatophyta</taxon>
        <taxon>Magnoliopsida</taxon>
        <taxon>eudicotyledons</taxon>
        <taxon>Gunneridae</taxon>
        <taxon>Pentapetalae</taxon>
        <taxon>asterids</taxon>
        <taxon>Ericales</taxon>
        <taxon>Theaceae</taxon>
        <taxon>Camellia</taxon>
    </lineage>
</organism>
<comment type="caution">
    <text evidence="1">The sequence shown here is derived from an EMBL/GenBank/DDBJ whole genome shotgun (WGS) entry which is preliminary data.</text>
</comment>
<gene>
    <name evidence="1" type="ORF">LOK49_LG09G00775</name>
</gene>
<dbReference type="Proteomes" id="UP001060215">
    <property type="component" value="Chromosome 8"/>
</dbReference>
<name>A0ACC0GFU6_9ERIC</name>
<keyword evidence="2" id="KW-1185">Reference proteome</keyword>
<accession>A0ACC0GFU6</accession>
<protein>
    <submittedName>
        <fullName evidence="1">Uncharacterized protein</fullName>
    </submittedName>
</protein>
<evidence type="ECO:0000313" key="1">
    <source>
        <dbReference type="EMBL" id="KAI7999398.1"/>
    </source>
</evidence>
<evidence type="ECO:0000313" key="2">
    <source>
        <dbReference type="Proteomes" id="UP001060215"/>
    </source>
</evidence>
<reference evidence="1 2" key="1">
    <citation type="journal article" date="2022" name="Plant J.">
        <title>Chromosome-level genome of Camellia lanceoleosa provides a valuable resource for understanding genome evolution and self-incompatibility.</title>
        <authorList>
            <person name="Gong W."/>
            <person name="Xiao S."/>
            <person name="Wang L."/>
            <person name="Liao Z."/>
            <person name="Chang Y."/>
            <person name="Mo W."/>
            <person name="Hu G."/>
            <person name="Li W."/>
            <person name="Zhao G."/>
            <person name="Zhu H."/>
            <person name="Hu X."/>
            <person name="Ji K."/>
            <person name="Xiang X."/>
            <person name="Song Q."/>
            <person name="Yuan D."/>
            <person name="Jin S."/>
            <person name="Zhang L."/>
        </authorList>
    </citation>
    <scope>NUCLEOTIDE SEQUENCE [LARGE SCALE GENOMIC DNA]</scope>
    <source>
        <strain evidence="1">SQ_2022a</strain>
    </source>
</reference>
<sequence length="121" mass="13269">MGTSITKAACTEGVVDGLKQWRAKAKKNIVLRNNTNLARPSLDASMASLNNISPSFTNLDASFSVELDNPFTTDGGFVADKVDNEAEIEEDNLVGQRMEQYQKLGSFEGLTFAKHHDFDIV</sequence>
<proteinExistence type="predicted"/>
<dbReference type="EMBL" id="CM045765">
    <property type="protein sequence ID" value="KAI7999398.1"/>
    <property type="molecule type" value="Genomic_DNA"/>
</dbReference>